<dbReference type="FunFam" id="3.40.50.10330:FF:000001">
    <property type="entry name" value="Diacylglycerol kinase"/>
    <property type="match status" value="1"/>
</dbReference>
<evidence type="ECO:0000256" key="5">
    <source>
        <dbReference type="ARBA" id="ARBA00022490"/>
    </source>
</evidence>
<dbReference type="Gene3D" id="3.40.50.10330">
    <property type="entry name" value="Probable inorganic polyphosphate/atp-NAD kinase, domain 1"/>
    <property type="match status" value="1"/>
</dbReference>
<keyword evidence="12" id="KW-0862">Zinc</keyword>
<keyword evidence="8" id="KW-0677">Repeat</keyword>
<evidence type="ECO:0000256" key="3">
    <source>
        <dbReference type="ARBA" id="ARBA00004496"/>
    </source>
</evidence>
<accession>A0A811UAR1</accession>
<evidence type="ECO:0000256" key="4">
    <source>
        <dbReference type="ARBA" id="ARBA00009280"/>
    </source>
</evidence>
<dbReference type="CDD" id="cd20800">
    <property type="entry name" value="C1_DGK_typeII_rpt1"/>
    <property type="match status" value="1"/>
</dbReference>
<dbReference type="EMBL" id="CAJHJT010000001">
    <property type="protein sequence ID" value="CAD6995984.1"/>
    <property type="molecule type" value="Genomic_DNA"/>
</dbReference>
<feature type="region of interest" description="Disordered" evidence="15">
    <location>
        <begin position="1303"/>
        <end position="1331"/>
    </location>
</feature>
<evidence type="ECO:0000256" key="14">
    <source>
        <dbReference type="RuleBase" id="RU361128"/>
    </source>
</evidence>
<keyword evidence="7" id="KW-0479">Metal-binding</keyword>
<dbReference type="Proteomes" id="UP000606786">
    <property type="component" value="Unassembled WGS sequence"/>
</dbReference>
<dbReference type="SMART" id="SM00046">
    <property type="entry name" value="DAGKc"/>
    <property type="match status" value="1"/>
</dbReference>
<evidence type="ECO:0000256" key="11">
    <source>
        <dbReference type="ARBA" id="ARBA00022777"/>
    </source>
</evidence>
<evidence type="ECO:0000313" key="18">
    <source>
        <dbReference type="EMBL" id="CAD6995984.1"/>
    </source>
</evidence>
<dbReference type="EC" id="2.7.1.107" evidence="14"/>
<feature type="region of interest" description="Disordered" evidence="15">
    <location>
        <begin position="441"/>
        <end position="489"/>
    </location>
</feature>
<feature type="compositionally biased region" description="Basic and acidic residues" evidence="15">
    <location>
        <begin position="1315"/>
        <end position="1331"/>
    </location>
</feature>
<dbReference type="InterPro" id="IPR017438">
    <property type="entry name" value="ATP-NAD_kinase_N"/>
</dbReference>
<feature type="domain" description="DAGKc" evidence="17">
    <location>
        <begin position="188"/>
        <end position="324"/>
    </location>
</feature>
<keyword evidence="9 14" id="KW-0547">Nucleotide-binding</keyword>
<feature type="compositionally biased region" description="Basic and acidic residues" evidence="15">
    <location>
        <begin position="463"/>
        <end position="489"/>
    </location>
</feature>
<evidence type="ECO:0000313" key="19">
    <source>
        <dbReference type="Proteomes" id="UP000606786"/>
    </source>
</evidence>
<dbReference type="InterPro" id="IPR037607">
    <property type="entry name" value="DGK"/>
</dbReference>
<dbReference type="GO" id="GO:0008270">
    <property type="term" value="F:zinc ion binding"/>
    <property type="evidence" value="ECO:0007669"/>
    <property type="project" value="UniProtKB-KW"/>
</dbReference>
<keyword evidence="6 14" id="KW-0808">Transferase</keyword>
<dbReference type="CDD" id="cd20852">
    <property type="entry name" value="C1_DGK_typeII_rpt2"/>
    <property type="match status" value="1"/>
</dbReference>
<dbReference type="InterPro" id="IPR046349">
    <property type="entry name" value="C1-like_sf"/>
</dbReference>
<name>A0A811UAR1_CERCA</name>
<dbReference type="OrthoDB" id="196165at2759"/>
<dbReference type="PANTHER" id="PTHR11255">
    <property type="entry name" value="DIACYLGLYCEROL KINASE"/>
    <property type="match status" value="1"/>
</dbReference>
<dbReference type="GO" id="GO:0004143">
    <property type="term" value="F:ATP-dependent diacylglycerol kinase activity"/>
    <property type="evidence" value="ECO:0007669"/>
    <property type="project" value="UniProtKB-EC"/>
</dbReference>
<dbReference type="Pfam" id="PF00609">
    <property type="entry name" value="DAGK_acc"/>
    <property type="match status" value="1"/>
</dbReference>
<keyword evidence="13 14" id="KW-0067">ATP-binding</keyword>
<evidence type="ECO:0000259" key="17">
    <source>
        <dbReference type="PROSITE" id="PS50146"/>
    </source>
</evidence>
<dbReference type="InterPro" id="IPR000756">
    <property type="entry name" value="Diacylglycerol_kin_accessory"/>
</dbReference>
<feature type="compositionally biased region" description="Low complexity" evidence="15">
    <location>
        <begin position="441"/>
        <end position="454"/>
    </location>
</feature>
<dbReference type="Pfam" id="PF00781">
    <property type="entry name" value="DAGK_cat"/>
    <property type="match status" value="1"/>
</dbReference>
<feature type="region of interest" description="Disordered" evidence="15">
    <location>
        <begin position="1173"/>
        <end position="1200"/>
    </location>
</feature>
<evidence type="ECO:0000256" key="13">
    <source>
        <dbReference type="ARBA" id="ARBA00022840"/>
    </source>
</evidence>
<dbReference type="InterPro" id="IPR002219">
    <property type="entry name" value="PKC_DAG/PE"/>
</dbReference>
<evidence type="ECO:0000256" key="8">
    <source>
        <dbReference type="ARBA" id="ARBA00022737"/>
    </source>
</evidence>
<feature type="domain" description="Phorbol-ester/DAG-type" evidence="16">
    <location>
        <begin position="106"/>
        <end position="157"/>
    </location>
</feature>
<evidence type="ECO:0000256" key="6">
    <source>
        <dbReference type="ARBA" id="ARBA00022679"/>
    </source>
</evidence>
<dbReference type="SMART" id="SM00109">
    <property type="entry name" value="C1"/>
    <property type="match status" value="2"/>
</dbReference>
<feature type="compositionally biased region" description="Gly residues" evidence="15">
    <location>
        <begin position="1303"/>
        <end position="1314"/>
    </location>
</feature>
<dbReference type="InterPro" id="IPR016064">
    <property type="entry name" value="NAD/diacylglycerol_kinase_sf"/>
</dbReference>
<keyword evidence="5" id="KW-0963">Cytoplasm</keyword>
<feature type="compositionally biased region" description="Polar residues" evidence="15">
    <location>
        <begin position="1054"/>
        <end position="1065"/>
    </location>
</feature>
<evidence type="ECO:0000256" key="9">
    <source>
        <dbReference type="ARBA" id="ARBA00022741"/>
    </source>
</evidence>
<feature type="domain" description="Phorbol-ester/DAG-type" evidence="16">
    <location>
        <begin position="33"/>
        <end position="83"/>
    </location>
</feature>
<dbReference type="GO" id="GO:0005886">
    <property type="term" value="C:plasma membrane"/>
    <property type="evidence" value="ECO:0007669"/>
    <property type="project" value="TreeGrafter"/>
</dbReference>
<evidence type="ECO:0000256" key="7">
    <source>
        <dbReference type="ARBA" id="ARBA00022723"/>
    </source>
</evidence>
<reference evidence="18" key="1">
    <citation type="submission" date="2020-11" db="EMBL/GenBank/DDBJ databases">
        <authorList>
            <person name="Whitehead M."/>
        </authorList>
    </citation>
    <scope>NUCLEOTIDE SEQUENCE</scope>
    <source>
        <strain evidence="18">EGII</strain>
    </source>
</reference>
<comment type="caution">
    <text evidence="18">The sequence shown here is derived from an EMBL/GenBank/DDBJ whole genome shotgun (WGS) entry which is preliminary data.</text>
</comment>
<evidence type="ECO:0000256" key="10">
    <source>
        <dbReference type="ARBA" id="ARBA00022771"/>
    </source>
</evidence>
<dbReference type="GO" id="GO:0005737">
    <property type="term" value="C:cytoplasm"/>
    <property type="evidence" value="ECO:0007669"/>
    <property type="project" value="UniProtKB-SubCell"/>
</dbReference>
<dbReference type="GO" id="GO:0005524">
    <property type="term" value="F:ATP binding"/>
    <property type="evidence" value="ECO:0007669"/>
    <property type="project" value="UniProtKB-KW"/>
</dbReference>
<dbReference type="SUPFAM" id="SSF111331">
    <property type="entry name" value="NAD kinase/diacylglycerol kinase-like"/>
    <property type="match status" value="2"/>
</dbReference>
<feature type="compositionally biased region" description="Basic and acidic residues" evidence="15">
    <location>
        <begin position="1183"/>
        <end position="1193"/>
    </location>
</feature>
<evidence type="ECO:0000256" key="1">
    <source>
        <dbReference type="ARBA" id="ARBA00001383"/>
    </source>
</evidence>
<comment type="subcellular location">
    <subcellularLocation>
        <location evidence="3">Cytoplasm</location>
    </subcellularLocation>
</comment>
<gene>
    <name evidence="18" type="ORF">CCAP1982_LOCUS4691</name>
</gene>
<dbReference type="SMART" id="SM00045">
    <property type="entry name" value="DAGKa"/>
    <property type="match status" value="1"/>
</dbReference>
<feature type="region of interest" description="Disordered" evidence="15">
    <location>
        <begin position="888"/>
        <end position="919"/>
    </location>
</feature>
<evidence type="ECO:0000256" key="15">
    <source>
        <dbReference type="SAM" id="MobiDB-lite"/>
    </source>
</evidence>
<dbReference type="Pfam" id="PF00130">
    <property type="entry name" value="C1_1"/>
    <property type="match status" value="2"/>
</dbReference>
<comment type="similarity">
    <text evidence="4 14">Belongs to the eukaryotic diacylglycerol kinase family.</text>
</comment>
<comment type="function">
    <text evidence="2">Phosphorylates diacylglycerol (DAG) to generate phosphatidic acid (PA).</text>
</comment>
<keyword evidence="19" id="KW-1185">Reference proteome</keyword>
<dbReference type="InterPro" id="IPR001206">
    <property type="entry name" value="Diacylglycerol_kinase_cat_dom"/>
</dbReference>
<evidence type="ECO:0000256" key="12">
    <source>
        <dbReference type="ARBA" id="ARBA00022833"/>
    </source>
</evidence>
<comment type="catalytic activity">
    <reaction evidence="1 14">
        <text>a 1,2-diacyl-sn-glycerol + ATP = a 1,2-diacyl-sn-glycero-3-phosphate + ADP + H(+)</text>
        <dbReference type="Rhea" id="RHEA:10272"/>
        <dbReference type="ChEBI" id="CHEBI:15378"/>
        <dbReference type="ChEBI" id="CHEBI:17815"/>
        <dbReference type="ChEBI" id="CHEBI:30616"/>
        <dbReference type="ChEBI" id="CHEBI:58608"/>
        <dbReference type="ChEBI" id="CHEBI:456216"/>
        <dbReference type="EC" id="2.7.1.107"/>
    </reaction>
</comment>
<organism evidence="18 19">
    <name type="scientific">Ceratitis capitata</name>
    <name type="common">Mediterranean fruit fly</name>
    <name type="synonym">Tephritis capitata</name>
    <dbReference type="NCBI Taxonomy" id="7213"/>
    <lineage>
        <taxon>Eukaryota</taxon>
        <taxon>Metazoa</taxon>
        <taxon>Ecdysozoa</taxon>
        <taxon>Arthropoda</taxon>
        <taxon>Hexapoda</taxon>
        <taxon>Insecta</taxon>
        <taxon>Pterygota</taxon>
        <taxon>Neoptera</taxon>
        <taxon>Endopterygota</taxon>
        <taxon>Diptera</taxon>
        <taxon>Brachycera</taxon>
        <taxon>Muscomorpha</taxon>
        <taxon>Tephritoidea</taxon>
        <taxon>Tephritidae</taxon>
        <taxon>Ceratitis</taxon>
        <taxon>Ceratitis</taxon>
    </lineage>
</organism>
<dbReference type="SUPFAM" id="SSF57889">
    <property type="entry name" value="Cysteine-rich domain"/>
    <property type="match status" value="2"/>
</dbReference>
<evidence type="ECO:0000259" key="16">
    <source>
        <dbReference type="PROSITE" id="PS50081"/>
    </source>
</evidence>
<sequence length="1499" mass="165847">MEEWISSLRTASIPARERGDSFFIEQHDLFSNNHHWYATSHARPTFCNVCRDVLTGVTSQGLSCEVCKCKVHKRCAPKAIANCKWTTLATVGKDIIEDRDGSIIMPHQWMEGNLPVASTCAVCKKNCGSVLRLQDWRCLWCRETVHIACRPHIAVACLMGPAKLSVVPPTCVHSIGNDDSWDVVSPRGNFSPLLVFVNSKSGDNQGVKFLRRFKQLLNPAQVFDLISTGPGLGLRLFRHFEMFRILVCSGDGSIGWVLSEIDRFNMHKQCQVGVLPLGTGNDLARVLGWGSSCDDDAHLPQVLERYESASTKMLDRWSVMVFEKAVALHPKTPKMSLSSAQEALLTGMVDTANVNLVNIVETDDSQTLLTATKTLCETIDELMVQICESRKEDEQLSIKCDILREKLNMLLEALREEECGAHSGDDMLATINSIISRSAAASPTCSTTPSTSASLLNPNISIQKDEKDQLNNNERRNSRSLHSAERESLQCRANSVKRAMYKVVEHTEPGRPKRYQRKLSITPFEALKIPTNASSESTPCSSPLPTIPPINIISPTMETSRLTNISPLPDTRRDSVDENFFNSISIPVPRQFADSRRSSGVPEVIQEIEENGPGGNREIVCRVGRMSLSGGANIDEFDTRLPLVGDNGNTVAAAERKIDFLSVPIITNEQIVDPLADFRPIEVFERNYYMSRELGLEKKRREHLDVEDENLNGDVKDTEPMQERTKELRFDDVACQLQVPNVEISPKAPNVYSSETITIIDTDVPPEPSSSDELVGGEASDVLSAIGDEECSVASEIFDKQLEALEPERPLQLGDIIQNLDANNFTHIDSPETSDETEGVPGESFMDDISSVLGHDIACALQDNTITEDTNTLCSDNQPAPLKSIRKKSLTMGGQRSARRNSSPPHKAQLARMDSDENPQQFGFENIVFEIDNRCDDQKMREPPKFCSLAHFVEGNDIARQSFKRPKKRTSLRKPKSSILISQQQLSIDASTTTMTTTTAAYPNGEQSEDDQHTTKMAIKIEVCDVEAYAQMDNPHQLQHHYHHQQQQQQQQQSTPTSFTNTPQQTLSTMTNTLNTHESTAISATTTTNTATLGSALSTSPKKSGHGQDVKRITFDESCKKESFDDVNPNYPQISVVVRPPTPLRGDAIKPVNADSAGSLLSVRMLPMELRRHSSHATTSLSVREHAEKDRRHSNYNPNLLSLDPEHAKFLSSSPAASRRISCGSLFKKKNSNKRFSEHSYGLLGLRFFVVAEPDIRLATLALIRPLIPLPNEALPNLQTLKGSKSSLFAGSTLFGFDHLGGGGGSSGSGGGASGDRDREDKGKKDEDGSKKLPIINPLVRLPNWPTLANSTGFISKCLLANADTLCAAVSPLMDPDETLLAGYHEKCVMNNYFGIGIDAKISLDFHNKREEHPEKCRSRAKNYMWYGVLGSKQLLQKTCKNLEQRVQLECDGQRIPLPSLQGIVILNIPSFMGGTNFWGSTKKDDIFCHPALTIVCSR</sequence>
<keyword evidence="11 14" id="KW-0418">Kinase</keyword>
<evidence type="ECO:0000256" key="2">
    <source>
        <dbReference type="ARBA" id="ARBA00002064"/>
    </source>
</evidence>
<dbReference type="Gene3D" id="3.30.60.20">
    <property type="match status" value="2"/>
</dbReference>
<proteinExistence type="inferred from homology"/>
<feature type="region of interest" description="Disordered" evidence="15">
    <location>
        <begin position="1037"/>
        <end position="1065"/>
    </location>
</feature>
<dbReference type="GO" id="GO:0007200">
    <property type="term" value="P:phospholipase C-activating G protein-coupled receptor signaling pathway"/>
    <property type="evidence" value="ECO:0007669"/>
    <property type="project" value="InterPro"/>
</dbReference>
<protein>
    <recommendedName>
        <fullName evidence="14">Diacylglycerol kinase</fullName>
        <shortName evidence="14">DAG kinase</shortName>
        <ecNumber evidence="14">2.7.1.107</ecNumber>
    </recommendedName>
</protein>
<dbReference type="PROSITE" id="PS00479">
    <property type="entry name" value="ZF_DAG_PE_1"/>
    <property type="match status" value="2"/>
</dbReference>
<dbReference type="PROSITE" id="PS50081">
    <property type="entry name" value="ZF_DAG_PE_2"/>
    <property type="match status" value="2"/>
</dbReference>
<dbReference type="Gene3D" id="2.60.200.40">
    <property type="match status" value="1"/>
</dbReference>
<dbReference type="PANTHER" id="PTHR11255:SF109">
    <property type="entry name" value="DIACYLGLYCEROL KINASE ETA"/>
    <property type="match status" value="1"/>
</dbReference>
<dbReference type="FunFam" id="3.30.60.20:FF:000002">
    <property type="entry name" value="Diacylglycerol kinase"/>
    <property type="match status" value="1"/>
</dbReference>
<keyword evidence="10" id="KW-0863">Zinc-finger</keyword>
<dbReference type="PROSITE" id="PS50146">
    <property type="entry name" value="DAGK"/>
    <property type="match status" value="1"/>
</dbReference>